<organism evidence="3 4">
    <name type="scientific">Pseudomassariella vexata</name>
    <dbReference type="NCBI Taxonomy" id="1141098"/>
    <lineage>
        <taxon>Eukaryota</taxon>
        <taxon>Fungi</taxon>
        <taxon>Dikarya</taxon>
        <taxon>Ascomycota</taxon>
        <taxon>Pezizomycotina</taxon>
        <taxon>Sordariomycetes</taxon>
        <taxon>Xylariomycetidae</taxon>
        <taxon>Amphisphaeriales</taxon>
        <taxon>Pseudomassariaceae</taxon>
        <taxon>Pseudomassariella</taxon>
    </lineage>
</organism>
<gene>
    <name evidence="3" type="ORF">BCR38DRAFT_409819</name>
</gene>
<feature type="coiled-coil region" evidence="1">
    <location>
        <begin position="272"/>
        <end position="341"/>
    </location>
</feature>
<dbReference type="EMBL" id="MCFJ01000007">
    <property type="protein sequence ID" value="ORY64460.1"/>
    <property type="molecule type" value="Genomic_DNA"/>
</dbReference>
<feature type="region of interest" description="Disordered" evidence="2">
    <location>
        <begin position="693"/>
        <end position="729"/>
    </location>
</feature>
<accession>A0A1Y2DYR9</accession>
<dbReference type="InParanoid" id="A0A1Y2DYR9"/>
<dbReference type="Gene3D" id="1.10.287.1490">
    <property type="match status" value="1"/>
</dbReference>
<protein>
    <submittedName>
        <fullName evidence="3">Uncharacterized protein</fullName>
    </submittedName>
</protein>
<dbReference type="AlphaFoldDB" id="A0A1Y2DYR9"/>
<comment type="caution">
    <text evidence="3">The sequence shown here is derived from an EMBL/GenBank/DDBJ whole genome shotgun (WGS) entry which is preliminary data.</text>
</comment>
<name>A0A1Y2DYR9_9PEZI</name>
<feature type="compositionally biased region" description="Low complexity" evidence="2">
    <location>
        <begin position="106"/>
        <end position="119"/>
    </location>
</feature>
<keyword evidence="4" id="KW-1185">Reference proteome</keyword>
<feature type="compositionally biased region" description="Low complexity" evidence="2">
    <location>
        <begin position="127"/>
        <end position="137"/>
    </location>
</feature>
<dbReference type="OrthoDB" id="10254988at2759"/>
<proteinExistence type="predicted"/>
<evidence type="ECO:0000313" key="3">
    <source>
        <dbReference type="EMBL" id="ORY64460.1"/>
    </source>
</evidence>
<evidence type="ECO:0000256" key="1">
    <source>
        <dbReference type="SAM" id="Coils"/>
    </source>
</evidence>
<feature type="compositionally biased region" description="Pro residues" evidence="2">
    <location>
        <begin position="138"/>
        <end position="147"/>
    </location>
</feature>
<dbReference type="Proteomes" id="UP000193689">
    <property type="component" value="Unassembled WGS sequence"/>
</dbReference>
<keyword evidence="1" id="KW-0175">Coiled coil</keyword>
<evidence type="ECO:0000256" key="2">
    <source>
        <dbReference type="SAM" id="MobiDB-lite"/>
    </source>
</evidence>
<feature type="region of interest" description="Disordered" evidence="2">
    <location>
        <begin position="15"/>
        <end position="150"/>
    </location>
</feature>
<sequence length="729" mass="82546">MAYNNRIHNAYADDRRHDRHPSWNVWRKGDPPLSRDRDGDRNRDYERERERDRDRSARRTSDLHRELRDRESDRGREYDNDIDSRRREPQLKVSIPDVQPRGTATSSIGSLSSSRAAPAGRPPPTKPAADQSNTAPSTPNPSVPAPPEARDPQFQELFGLLYQLGEIQHKRTRLIWQGDQLKKEMQRRERDAAKFGANSDRAADFPSVLEVAKQIKERDLAEVSLLEKRKQSLDQTYLQILEASAKEVYSLNRAEQQAPSTAVVPAASASSMSNLESKFAEFQKQFSQAQHQIAGLESKRQKSDEAIEELKSQNAELKSENAKLKEDVESLVFKMAAAESNLVDLGNNKASLADVGEVVTQIGGLTHQLELRQQEIQQIGNRTEEFETTYKYLSSSISKMDQKIANYGDEISVVKDKVENLDIGSLDNIVDLWISLKLPEKLQKWVSLELPEKLQSYDTQLLALRFKERETEATRHSNSHGSLGKDMAMFKMLLEEQGKKLENRMINAIGELQRCLDKSGDACATMVDDLSSRVAKLETQPQNVVSSRTLALTPTLETRISNLEKEARNSPKPMTDRNVETRLRRLEEQNLEERMNQEVVAIQQLFSVVNSNVNHVKADINNLNQCYKSHDLAIASFSEQINNIFTKPFADLVLKQLDSLAHRLAPRIDANEKRMKFVLDELESAKRVIGLLPQKRSASPSGRRASEDGSKRRRVGEVNGDEAPMNGGH</sequence>
<dbReference type="GeneID" id="63774618"/>
<evidence type="ECO:0000313" key="4">
    <source>
        <dbReference type="Proteomes" id="UP000193689"/>
    </source>
</evidence>
<feature type="compositionally biased region" description="Basic and acidic residues" evidence="2">
    <location>
        <begin position="27"/>
        <end position="90"/>
    </location>
</feature>
<dbReference type="RefSeq" id="XP_040715874.1">
    <property type="nucleotide sequence ID" value="XM_040858406.1"/>
</dbReference>
<reference evidence="3 4" key="1">
    <citation type="submission" date="2016-07" db="EMBL/GenBank/DDBJ databases">
        <title>Pervasive Adenine N6-methylation of Active Genes in Fungi.</title>
        <authorList>
            <consortium name="DOE Joint Genome Institute"/>
            <person name="Mondo S.J."/>
            <person name="Dannebaum R.O."/>
            <person name="Kuo R.C."/>
            <person name="Labutti K."/>
            <person name="Haridas S."/>
            <person name="Kuo A."/>
            <person name="Salamov A."/>
            <person name="Ahrendt S.R."/>
            <person name="Lipzen A."/>
            <person name="Sullivan W."/>
            <person name="Andreopoulos W.B."/>
            <person name="Clum A."/>
            <person name="Lindquist E."/>
            <person name="Daum C."/>
            <person name="Ramamoorthy G.K."/>
            <person name="Gryganskyi A."/>
            <person name="Culley D."/>
            <person name="Magnuson J.K."/>
            <person name="James T.Y."/>
            <person name="O'Malley M.A."/>
            <person name="Stajich J.E."/>
            <person name="Spatafora J.W."/>
            <person name="Visel A."/>
            <person name="Grigoriev I.V."/>
        </authorList>
    </citation>
    <scope>NUCLEOTIDE SEQUENCE [LARGE SCALE GENOMIC DNA]</scope>
    <source>
        <strain evidence="3 4">CBS 129021</strain>
    </source>
</reference>